<keyword evidence="1" id="KW-0229">DNA integration</keyword>
<dbReference type="InterPro" id="IPR050090">
    <property type="entry name" value="Tyrosine_recombinase_XerCD"/>
</dbReference>
<dbReference type="AlphaFoldDB" id="A0A846MI87"/>
<dbReference type="InterPro" id="IPR013762">
    <property type="entry name" value="Integrase-like_cat_sf"/>
</dbReference>
<evidence type="ECO:0000259" key="5">
    <source>
        <dbReference type="PROSITE" id="PS51898"/>
    </source>
</evidence>
<name>A0A846MI87_9BACL</name>
<evidence type="ECO:0000256" key="1">
    <source>
        <dbReference type="ARBA" id="ARBA00022908"/>
    </source>
</evidence>
<dbReference type="Proteomes" id="UP000532769">
    <property type="component" value="Unassembled WGS sequence"/>
</dbReference>
<feature type="domain" description="Core-binding (CB)" evidence="6">
    <location>
        <begin position="5"/>
        <end position="94"/>
    </location>
</feature>
<evidence type="ECO:0000313" key="8">
    <source>
        <dbReference type="Proteomes" id="UP000532769"/>
    </source>
</evidence>
<dbReference type="RefSeq" id="WP_208404368.1">
    <property type="nucleotide sequence ID" value="NZ_JAASRS010000001.1"/>
</dbReference>
<evidence type="ECO:0000259" key="6">
    <source>
        <dbReference type="PROSITE" id="PS51900"/>
    </source>
</evidence>
<reference evidence="7 8" key="1">
    <citation type="submission" date="2020-03" db="EMBL/GenBank/DDBJ databases">
        <title>Genomic Encyclopedia of Archaeal and Bacterial Type Strains, Phase II (KMG-II): from individual species to whole genera.</title>
        <authorList>
            <person name="Goeker M."/>
        </authorList>
    </citation>
    <scope>NUCLEOTIDE SEQUENCE [LARGE SCALE GENOMIC DNA]</scope>
    <source>
        <strain evidence="7 8">DSM 4749</strain>
    </source>
</reference>
<comment type="caution">
    <text evidence="7">The sequence shown here is derived from an EMBL/GenBank/DDBJ whole genome shotgun (WGS) entry which is preliminary data.</text>
</comment>
<dbReference type="PANTHER" id="PTHR30349">
    <property type="entry name" value="PHAGE INTEGRASE-RELATED"/>
    <property type="match status" value="1"/>
</dbReference>
<dbReference type="InterPro" id="IPR044068">
    <property type="entry name" value="CB"/>
</dbReference>
<feature type="domain" description="Tyr recombinase" evidence="5">
    <location>
        <begin position="113"/>
        <end position="288"/>
    </location>
</feature>
<dbReference type="GO" id="GO:0006310">
    <property type="term" value="P:DNA recombination"/>
    <property type="evidence" value="ECO:0007669"/>
    <property type="project" value="UniProtKB-KW"/>
</dbReference>
<keyword evidence="8" id="KW-1185">Reference proteome</keyword>
<evidence type="ECO:0000256" key="4">
    <source>
        <dbReference type="PROSITE-ProRule" id="PRU01248"/>
    </source>
</evidence>
<evidence type="ECO:0000313" key="7">
    <source>
        <dbReference type="EMBL" id="NIK15304.1"/>
    </source>
</evidence>
<gene>
    <name evidence="7" type="ORF">BDD39_001814</name>
</gene>
<evidence type="ECO:0000256" key="3">
    <source>
        <dbReference type="ARBA" id="ARBA00023172"/>
    </source>
</evidence>
<dbReference type="Gene3D" id="1.10.150.130">
    <property type="match status" value="1"/>
</dbReference>
<dbReference type="Gene3D" id="1.10.443.10">
    <property type="entry name" value="Intergrase catalytic core"/>
    <property type="match status" value="1"/>
</dbReference>
<proteinExistence type="predicted"/>
<dbReference type="EMBL" id="JAASRS010000001">
    <property type="protein sequence ID" value="NIK15304.1"/>
    <property type="molecule type" value="Genomic_DNA"/>
</dbReference>
<keyword evidence="2 4" id="KW-0238">DNA-binding</keyword>
<protein>
    <submittedName>
        <fullName evidence="7">Site-specific recombinase XerD</fullName>
    </submittedName>
</protein>
<dbReference type="GO" id="GO:0015074">
    <property type="term" value="P:DNA integration"/>
    <property type="evidence" value="ECO:0007669"/>
    <property type="project" value="UniProtKB-KW"/>
</dbReference>
<dbReference type="PROSITE" id="PS51898">
    <property type="entry name" value="TYR_RECOMBINASE"/>
    <property type="match status" value="1"/>
</dbReference>
<sequence length="294" mass="34351">MNIQEQNSQLIDDFIFQLKKAENTKASYKRDLELFNRYLSKTNISINELNNNTVQMFIDALEQGSIRNKDGKKYSPSTINRIYAAIRTFCNYTNQHDAVKDIDINQTEHISKLSPKSIETDEIETIRLRISNSRKPSAQRDLAIFDMLYLTGVRVSELVNLTKDDLEYDEIEKVYRVHVRDSKNKKARSIPIQKDKFKYIKRYLDSRRDNVPYVFISQRQKQLTTRSIQMMLKEYGITPHMLRHTFCTRLARSNQYDLSMIASLAGHSITVAQRYTTPTEKQKAEAIAKAFSLD</sequence>
<dbReference type="Pfam" id="PF02899">
    <property type="entry name" value="Phage_int_SAM_1"/>
    <property type="match status" value="1"/>
</dbReference>
<dbReference type="GO" id="GO:0003677">
    <property type="term" value="F:DNA binding"/>
    <property type="evidence" value="ECO:0007669"/>
    <property type="project" value="UniProtKB-UniRule"/>
</dbReference>
<dbReference type="Pfam" id="PF00589">
    <property type="entry name" value="Phage_integrase"/>
    <property type="match status" value="1"/>
</dbReference>
<dbReference type="PANTHER" id="PTHR30349:SF81">
    <property type="entry name" value="TYROSINE RECOMBINASE XERC"/>
    <property type="match status" value="1"/>
</dbReference>
<dbReference type="InterPro" id="IPR010998">
    <property type="entry name" value="Integrase_recombinase_N"/>
</dbReference>
<dbReference type="SUPFAM" id="SSF56349">
    <property type="entry name" value="DNA breaking-rejoining enzymes"/>
    <property type="match status" value="1"/>
</dbReference>
<dbReference type="InterPro" id="IPR011010">
    <property type="entry name" value="DNA_brk_join_enz"/>
</dbReference>
<dbReference type="InterPro" id="IPR004107">
    <property type="entry name" value="Integrase_SAM-like_N"/>
</dbReference>
<accession>A0A846MI87</accession>
<evidence type="ECO:0000256" key="2">
    <source>
        <dbReference type="ARBA" id="ARBA00023125"/>
    </source>
</evidence>
<dbReference type="PROSITE" id="PS51900">
    <property type="entry name" value="CB"/>
    <property type="match status" value="1"/>
</dbReference>
<organism evidence="7 8">
    <name type="scientific">Saccharococcus thermophilus</name>
    <dbReference type="NCBI Taxonomy" id="29396"/>
    <lineage>
        <taxon>Bacteria</taxon>
        <taxon>Bacillati</taxon>
        <taxon>Bacillota</taxon>
        <taxon>Bacilli</taxon>
        <taxon>Bacillales</taxon>
        <taxon>Anoxybacillaceae</taxon>
        <taxon>Saccharococcus</taxon>
    </lineage>
</organism>
<dbReference type="InterPro" id="IPR002104">
    <property type="entry name" value="Integrase_catalytic"/>
</dbReference>
<keyword evidence="3" id="KW-0233">DNA recombination</keyword>